<dbReference type="GO" id="GO:0005576">
    <property type="term" value="C:extracellular region"/>
    <property type="evidence" value="ECO:0007669"/>
    <property type="project" value="UniProtKB-SubCell"/>
</dbReference>
<proteinExistence type="predicted"/>
<dbReference type="Gene3D" id="2.40.128.20">
    <property type="match status" value="1"/>
</dbReference>
<evidence type="ECO:0000256" key="1">
    <source>
        <dbReference type="ARBA" id="ARBA00004613"/>
    </source>
</evidence>
<evidence type="ECO:0000256" key="4">
    <source>
        <dbReference type="ARBA" id="ARBA00023180"/>
    </source>
</evidence>
<accession>A0AAW1EWY2</accession>
<dbReference type="CDD" id="cd19415">
    <property type="entry name" value="lipocalin_ApoM_AGP"/>
    <property type="match status" value="1"/>
</dbReference>
<organism evidence="6 7">
    <name type="scientific">Zoarces viviparus</name>
    <name type="common">Viviparous eelpout</name>
    <name type="synonym">Blennius viviparus</name>
    <dbReference type="NCBI Taxonomy" id="48416"/>
    <lineage>
        <taxon>Eukaryota</taxon>
        <taxon>Metazoa</taxon>
        <taxon>Chordata</taxon>
        <taxon>Craniata</taxon>
        <taxon>Vertebrata</taxon>
        <taxon>Euteleostomi</taxon>
        <taxon>Actinopterygii</taxon>
        <taxon>Neopterygii</taxon>
        <taxon>Teleostei</taxon>
        <taxon>Neoteleostei</taxon>
        <taxon>Acanthomorphata</taxon>
        <taxon>Eupercaria</taxon>
        <taxon>Perciformes</taxon>
        <taxon>Cottioidei</taxon>
        <taxon>Zoarcales</taxon>
        <taxon>Zoarcidae</taxon>
        <taxon>Zoarcinae</taxon>
        <taxon>Zoarces</taxon>
    </lineage>
</organism>
<sequence>MNLWLSSHFLVAGLFLSSSALTPEECQPLITPLSLADPAMMYGRFNFIMGYTDNEIYNDILRMTQSTWMNVTPSPSGSNTVIFSEENKINGTCVSAKVNTTIDGNTGTTTFFNSTSAFQILPGFDGFLVFSSQNTLRNVDEMLSLLKLNRKTTVKEFNFRALFLMGNGTSLEDSHLDHFKRQASCLGFSKDPDFIYDPKNGFCAEGEGRKIFGN</sequence>
<evidence type="ECO:0000256" key="5">
    <source>
        <dbReference type="SAM" id="SignalP"/>
    </source>
</evidence>
<dbReference type="Proteomes" id="UP001488805">
    <property type="component" value="Unassembled WGS sequence"/>
</dbReference>
<keyword evidence="3 5" id="KW-0732">Signal</keyword>
<evidence type="ECO:0000256" key="2">
    <source>
        <dbReference type="ARBA" id="ARBA00022525"/>
    </source>
</evidence>
<evidence type="ECO:0000313" key="6">
    <source>
        <dbReference type="EMBL" id="KAK9527089.1"/>
    </source>
</evidence>
<comment type="caution">
    <text evidence="6">The sequence shown here is derived from an EMBL/GenBank/DDBJ whole genome shotgun (WGS) entry which is preliminary data.</text>
</comment>
<keyword evidence="2" id="KW-0964">Secreted</keyword>
<protein>
    <submittedName>
        <fullName evidence="6">Uncharacterized protein</fullName>
    </submittedName>
</protein>
<comment type="subcellular location">
    <subcellularLocation>
        <location evidence="1">Secreted</location>
    </subcellularLocation>
</comment>
<dbReference type="SUPFAM" id="SSF50814">
    <property type="entry name" value="Lipocalins"/>
    <property type="match status" value="1"/>
</dbReference>
<dbReference type="EMBL" id="JBCEZU010000123">
    <property type="protein sequence ID" value="KAK9527089.1"/>
    <property type="molecule type" value="Genomic_DNA"/>
</dbReference>
<dbReference type="PANTHER" id="PTHR11967">
    <property type="entry name" value="ALPHA-1-ACID GLYCOPROTEIN"/>
    <property type="match status" value="1"/>
</dbReference>
<keyword evidence="4" id="KW-0325">Glycoprotein</keyword>
<gene>
    <name evidence="6" type="ORF">VZT92_015751</name>
</gene>
<dbReference type="AlphaFoldDB" id="A0AAW1EWY2"/>
<evidence type="ECO:0000313" key="7">
    <source>
        <dbReference type="Proteomes" id="UP001488805"/>
    </source>
</evidence>
<dbReference type="InterPro" id="IPR012674">
    <property type="entry name" value="Calycin"/>
</dbReference>
<dbReference type="PANTHER" id="PTHR11967:SF2">
    <property type="entry name" value="ALPHA-1-ACID GLYCOPROTEIN 1"/>
    <property type="match status" value="1"/>
</dbReference>
<feature type="signal peptide" evidence="5">
    <location>
        <begin position="1"/>
        <end position="20"/>
    </location>
</feature>
<feature type="chain" id="PRO_5044024803" evidence="5">
    <location>
        <begin position="21"/>
        <end position="214"/>
    </location>
</feature>
<name>A0AAW1EWY2_ZOAVI</name>
<keyword evidence="7" id="KW-1185">Reference proteome</keyword>
<evidence type="ECO:0000256" key="3">
    <source>
        <dbReference type="ARBA" id="ARBA00022729"/>
    </source>
</evidence>
<reference evidence="6 7" key="1">
    <citation type="journal article" date="2024" name="Genome Biol. Evol.">
        <title>Chromosome-level genome assembly of the viviparous eelpout Zoarces viviparus.</title>
        <authorList>
            <person name="Fuhrmann N."/>
            <person name="Brasseur M.V."/>
            <person name="Bakowski C.E."/>
            <person name="Podsiadlowski L."/>
            <person name="Prost S."/>
            <person name="Krehenwinkel H."/>
            <person name="Mayer C."/>
        </authorList>
    </citation>
    <scope>NUCLEOTIDE SEQUENCE [LARGE SCALE GENOMIC DNA]</scope>
    <source>
        <strain evidence="6">NO-MEL_2022_Ind0_liver</strain>
    </source>
</reference>